<dbReference type="Gene3D" id="1.25.40.20">
    <property type="entry name" value="Ankyrin repeat-containing domain"/>
    <property type="match status" value="1"/>
</dbReference>
<dbReference type="STRING" id="395493.BegalDRAFT_0134"/>
<dbReference type="InterPro" id="IPR002110">
    <property type="entry name" value="Ankyrin_rpt"/>
</dbReference>
<dbReference type="HOGENOM" id="CLU_000134_18_8_6"/>
<evidence type="ECO:0000256" key="3">
    <source>
        <dbReference type="PROSITE-ProRule" id="PRU00023"/>
    </source>
</evidence>
<dbReference type="eggNOG" id="COG0666">
    <property type="taxonomic scope" value="Bacteria"/>
</dbReference>
<feature type="repeat" description="ANK" evidence="3">
    <location>
        <begin position="94"/>
        <end position="126"/>
    </location>
</feature>
<dbReference type="RefSeq" id="WP_002682644.1">
    <property type="nucleotide sequence ID" value="NZ_JH600070.1"/>
</dbReference>
<keyword evidence="5" id="KW-1185">Reference proteome</keyword>
<sequence>MTLQATTLTWLAQNAYDVNNWDKLDEHGNNALAKAIMRNESAIAYDLLALNTLDLNHRNNDGNNTLWFACFRDNIEMIEALVKAGVDINNQNAAGATCLMYASSASKTAVVKALLAQGADYQLKSQDDFTALDFAGNAEILRLLKPLFKK</sequence>
<reference evidence="4 5" key="1">
    <citation type="submission" date="2011-11" db="EMBL/GenBank/DDBJ databases">
        <title>Improved High-Quality Draft sequence of Beggiatoa alba B18lD.</title>
        <authorList>
            <consortium name="US DOE Joint Genome Institute"/>
            <person name="Lucas S."/>
            <person name="Han J."/>
            <person name="Lapidus A."/>
            <person name="Cheng J.-F."/>
            <person name="Goodwin L."/>
            <person name="Pitluck S."/>
            <person name="Peters L."/>
            <person name="Mikhailova N."/>
            <person name="Held B."/>
            <person name="Detter J.C."/>
            <person name="Han C."/>
            <person name="Tapia R."/>
            <person name="Land M."/>
            <person name="Hauser L."/>
            <person name="Kyrpides N."/>
            <person name="Ivanova N."/>
            <person name="Pagani I."/>
            <person name="Samuel K."/>
            <person name="Teske A."/>
            <person name="Mueller J."/>
            <person name="Woyke T."/>
        </authorList>
    </citation>
    <scope>NUCLEOTIDE SEQUENCE [LARGE SCALE GENOMIC DNA]</scope>
    <source>
        <strain evidence="4 5">B18LD</strain>
    </source>
</reference>
<evidence type="ECO:0000256" key="1">
    <source>
        <dbReference type="ARBA" id="ARBA00022737"/>
    </source>
</evidence>
<evidence type="ECO:0000313" key="5">
    <source>
        <dbReference type="Proteomes" id="UP000005744"/>
    </source>
</evidence>
<dbReference type="Pfam" id="PF00023">
    <property type="entry name" value="Ank"/>
    <property type="match status" value="1"/>
</dbReference>
<dbReference type="PANTHER" id="PTHR24173:SF74">
    <property type="entry name" value="ANKYRIN REPEAT DOMAIN-CONTAINING PROTEIN 16"/>
    <property type="match status" value="1"/>
</dbReference>
<name>I3CBR5_9GAMM</name>
<evidence type="ECO:0000313" key="4">
    <source>
        <dbReference type="EMBL" id="EIJ41058.1"/>
    </source>
</evidence>
<dbReference type="PROSITE" id="PS50297">
    <property type="entry name" value="ANK_REP_REGION"/>
    <property type="match status" value="1"/>
</dbReference>
<proteinExistence type="predicted"/>
<keyword evidence="1" id="KW-0677">Repeat</keyword>
<dbReference type="PANTHER" id="PTHR24173">
    <property type="entry name" value="ANKYRIN REPEAT CONTAINING"/>
    <property type="match status" value="1"/>
</dbReference>
<dbReference type="Proteomes" id="UP000005744">
    <property type="component" value="Unassembled WGS sequence"/>
</dbReference>
<dbReference type="AlphaFoldDB" id="I3CBR5"/>
<organism evidence="4 5">
    <name type="scientific">Beggiatoa alba B18LD</name>
    <dbReference type="NCBI Taxonomy" id="395493"/>
    <lineage>
        <taxon>Bacteria</taxon>
        <taxon>Pseudomonadati</taxon>
        <taxon>Pseudomonadota</taxon>
        <taxon>Gammaproteobacteria</taxon>
        <taxon>Thiotrichales</taxon>
        <taxon>Thiotrichaceae</taxon>
        <taxon>Beggiatoa</taxon>
    </lineage>
</organism>
<dbReference type="SMART" id="SM00248">
    <property type="entry name" value="ANK"/>
    <property type="match status" value="3"/>
</dbReference>
<dbReference type="Pfam" id="PF12796">
    <property type="entry name" value="Ank_2"/>
    <property type="match status" value="1"/>
</dbReference>
<accession>I3CBR5</accession>
<feature type="repeat" description="ANK" evidence="3">
    <location>
        <begin position="61"/>
        <end position="93"/>
    </location>
</feature>
<evidence type="ECO:0000256" key="2">
    <source>
        <dbReference type="ARBA" id="ARBA00023043"/>
    </source>
</evidence>
<keyword evidence="2 3" id="KW-0040">ANK repeat</keyword>
<dbReference type="PROSITE" id="PS50088">
    <property type="entry name" value="ANK_REPEAT"/>
    <property type="match status" value="2"/>
</dbReference>
<protein>
    <submittedName>
        <fullName evidence="4">Ankyrin repeat-containing protein</fullName>
    </submittedName>
</protein>
<dbReference type="InterPro" id="IPR036770">
    <property type="entry name" value="Ankyrin_rpt-contain_sf"/>
</dbReference>
<dbReference type="OrthoDB" id="9811849at2"/>
<dbReference type="EMBL" id="JH600070">
    <property type="protein sequence ID" value="EIJ41058.1"/>
    <property type="molecule type" value="Genomic_DNA"/>
</dbReference>
<gene>
    <name evidence="4" type="ORF">BegalDRAFT_0134</name>
</gene>
<dbReference type="SUPFAM" id="SSF48403">
    <property type="entry name" value="Ankyrin repeat"/>
    <property type="match status" value="1"/>
</dbReference>